<dbReference type="InterPro" id="IPR008271">
    <property type="entry name" value="Ser/Thr_kinase_AS"/>
</dbReference>
<sequence length="318" mass="35944">MDKIADVANIPSGQKIYKWTIERKLAQGDFTHVYVCSGQSSSSAYTKFALKCEKADSNLQMLKVEAYVLQKIARRGSRHFCDIEDIGKYHSVHYIVMHLLGRALVDYLKASPTGTFSVNCALSVGIQIFEALEDLHNAGFIHRDLKPSNICMGRFDRGELGKLYLLSFSIARKYLDSKGDMRKARPSVEFRGTVRYASQNCHQLQELSRKDDLESAFYVVVEMITGVLPWKGLPDAETVALTKGACRNVPGINQLLKGACPFEEMKEVMMSIDSLNYMSTPDYQFIYNTIRRAIKRIGIPEHPYDWELGGSNFMPDLV</sequence>
<dbReference type="GO" id="GO:0005524">
    <property type="term" value="F:ATP binding"/>
    <property type="evidence" value="ECO:0007669"/>
    <property type="project" value="InterPro"/>
</dbReference>
<dbReference type="AlphaFoldDB" id="A0A8S1EJW5"/>
<organism evidence="3 4">
    <name type="scientific">Caenorhabditis bovis</name>
    <dbReference type="NCBI Taxonomy" id="2654633"/>
    <lineage>
        <taxon>Eukaryota</taxon>
        <taxon>Metazoa</taxon>
        <taxon>Ecdysozoa</taxon>
        <taxon>Nematoda</taxon>
        <taxon>Chromadorea</taxon>
        <taxon>Rhabditida</taxon>
        <taxon>Rhabditina</taxon>
        <taxon>Rhabditomorpha</taxon>
        <taxon>Rhabditoidea</taxon>
        <taxon>Rhabditidae</taxon>
        <taxon>Peloderinae</taxon>
        <taxon>Caenorhabditis</taxon>
    </lineage>
</organism>
<dbReference type="PROSITE" id="PS00108">
    <property type="entry name" value="PROTEIN_KINASE_ST"/>
    <property type="match status" value="1"/>
</dbReference>
<gene>
    <name evidence="3" type="ORF">CBOVIS_LOCUS4974</name>
</gene>
<reference evidence="3 4" key="1">
    <citation type="submission" date="2020-04" db="EMBL/GenBank/DDBJ databases">
        <authorList>
            <person name="Laetsch R D."/>
            <person name="Stevens L."/>
            <person name="Kumar S."/>
            <person name="Blaxter L. M."/>
        </authorList>
    </citation>
    <scope>NUCLEOTIDE SEQUENCE [LARGE SCALE GENOMIC DNA]</scope>
</reference>
<proteinExistence type="predicted"/>
<dbReference type="Proteomes" id="UP000494206">
    <property type="component" value="Unassembled WGS sequence"/>
</dbReference>
<name>A0A8S1EJW5_9PELO</name>
<evidence type="ECO:0000256" key="1">
    <source>
        <dbReference type="ARBA" id="ARBA00012513"/>
    </source>
</evidence>
<dbReference type="EMBL" id="CADEPM010000003">
    <property type="protein sequence ID" value="CAB3402346.1"/>
    <property type="molecule type" value="Genomic_DNA"/>
</dbReference>
<dbReference type="InterPro" id="IPR050235">
    <property type="entry name" value="CK1_Ser-Thr_kinase"/>
</dbReference>
<protein>
    <recommendedName>
        <fullName evidence="1">non-specific serine/threonine protein kinase</fullName>
        <ecNumber evidence="1">2.7.11.1</ecNumber>
    </recommendedName>
</protein>
<dbReference type="Gene3D" id="1.10.510.10">
    <property type="entry name" value="Transferase(Phosphotransferase) domain 1"/>
    <property type="match status" value="1"/>
</dbReference>
<evidence type="ECO:0000313" key="3">
    <source>
        <dbReference type="EMBL" id="CAB3402346.1"/>
    </source>
</evidence>
<dbReference type="OrthoDB" id="2687620at2759"/>
<dbReference type="SMART" id="SM00220">
    <property type="entry name" value="S_TKc"/>
    <property type="match status" value="1"/>
</dbReference>
<dbReference type="PANTHER" id="PTHR11909">
    <property type="entry name" value="CASEIN KINASE-RELATED"/>
    <property type="match status" value="1"/>
</dbReference>
<dbReference type="InterPro" id="IPR000719">
    <property type="entry name" value="Prot_kinase_dom"/>
</dbReference>
<feature type="domain" description="Protein kinase" evidence="2">
    <location>
        <begin position="19"/>
        <end position="318"/>
    </location>
</feature>
<dbReference type="Pfam" id="PF00069">
    <property type="entry name" value="Pkinase"/>
    <property type="match status" value="1"/>
</dbReference>
<dbReference type="SUPFAM" id="SSF56112">
    <property type="entry name" value="Protein kinase-like (PK-like)"/>
    <property type="match status" value="1"/>
</dbReference>
<dbReference type="GO" id="GO:0004674">
    <property type="term" value="F:protein serine/threonine kinase activity"/>
    <property type="evidence" value="ECO:0007669"/>
    <property type="project" value="UniProtKB-EC"/>
</dbReference>
<dbReference type="PROSITE" id="PS50011">
    <property type="entry name" value="PROTEIN_KINASE_DOM"/>
    <property type="match status" value="1"/>
</dbReference>
<accession>A0A8S1EJW5</accession>
<keyword evidence="4" id="KW-1185">Reference proteome</keyword>
<comment type="caution">
    <text evidence="3">The sequence shown here is derived from an EMBL/GenBank/DDBJ whole genome shotgun (WGS) entry which is preliminary data.</text>
</comment>
<dbReference type="EC" id="2.7.11.1" evidence="1"/>
<dbReference type="InterPro" id="IPR011009">
    <property type="entry name" value="Kinase-like_dom_sf"/>
</dbReference>
<evidence type="ECO:0000259" key="2">
    <source>
        <dbReference type="PROSITE" id="PS50011"/>
    </source>
</evidence>
<evidence type="ECO:0000313" key="4">
    <source>
        <dbReference type="Proteomes" id="UP000494206"/>
    </source>
</evidence>